<reference evidence="3" key="1">
    <citation type="submission" date="2020-04" db="EMBL/GenBank/DDBJ databases">
        <title>Deep metagenomics examines the oral microbiome during advanced dental caries in children, revealing novel taxa and co-occurrences with host molecules.</title>
        <authorList>
            <person name="Baker J.L."/>
            <person name="Morton J.T."/>
            <person name="Dinis M."/>
            <person name="Alvarez R."/>
            <person name="Tran N.C."/>
            <person name="Knight R."/>
            <person name="Edlund A."/>
        </authorList>
    </citation>
    <scope>NUCLEOTIDE SEQUENCE</scope>
    <source>
        <strain evidence="3">JCVI_23_bin.16</strain>
    </source>
</reference>
<feature type="transmembrane region" description="Helical" evidence="2">
    <location>
        <begin position="6"/>
        <end position="24"/>
    </location>
</feature>
<accession>A0A929MPQ2</accession>
<keyword evidence="2" id="KW-1133">Transmembrane helix</keyword>
<proteinExistence type="predicted"/>
<evidence type="ECO:0000256" key="2">
    <source>
        <dbReference type="SAM" id="Phobius"/>
    </source>
</evidence>
<evidence type="ECO:0000313" key="3">
    <source>
        <dbReference type="EMBL" id="MBF0935278.1"/>
    </source>
</evidence>
<comment type="caution">
    <text evidence="3">The sequence shown here is derived from an EMBL/GenBank/DDBJ whole genome shotgun (WGS) entry which is preliminary data.</text>
</comment>
<dbReference type="EMBL" id="JABZFV010000181">
    <property type="protein sequence ID" value="MBF0935278.1"/>
    <property type="molecule type" value="Genomic_DNA"/>
</dbReference>
<dbReference type="AlphaFoldDB" id="A0A929MPQ2"/>
<feature type="region of interest" description="Disordered" evidence="1">
    <location>
        <begin position="32"/>
        <end position="73"/>
    </location>
</feature>
<evidence type="ECO:0000313" key="4">
    <source>
        <dbReference type="Proteomes" id="UP000757900"/>
    </source>
</evidence>
<gene>
    <name evidence="3" type="ORF">HXK00_06525</name>
</gene>
<name>A0A929MPQ2_ABIDE</name>
<dbReference type="Proteomes" id="UP000757900">
    <property type="component" value="Unassembled WGS sequence"/>
</dbReference>
<keyword evidence="2" id="KW-0472">Membrane</keyword>
<protein>
    <submittedName>
        <fullName evidence="3">Uncharacterized protein</fullName>
    </submittedName>
</protein>
<evidence type="ECO:0000256" key="1">
    <source>
        <dbReference type="SAM" id="MobiDB-lite"/>
    </source>
</evidence>
<keyword evidence="2" id="KW-0812">Transmembrane</keyword>
<feature type="compositionally biased region" description="Low complexity" evidence="1">
    <location>
        <begin position="35"/>
        <end position="68"/>
    </location>
</feature>
<sequence>MKLRHIFLFLLAIVLGAGATILYLKFQEPARKNNQTQESSSSQLISQASSSKPESSSIASSSSEPPQSFLNESIPEDASYKKTVLPAEMDGNELNKKINEFYQANYSAEEKAASQQALSQQELADLQNYLDQAGNVSGLETKVDQIAVKLGNQTSYVVRLVVPMTRQEANSRVKDSDIELMNQALSYVGNRLVLVAYYDQAKQAVVPVSLSNSSRPALFYYNVQP</sequence>
<organism evidence="3 4">
    <name type="scientific">Abiotrophia defectiva</name>
    <name type="common">Streptococcus defectivus</name>
    <dbReference type="NCBI Taxonomy" id="46125"/>
    <lineage>
        <taxon>Bacteria</taxon>
        <taxon>Bacillati</taxon>
        <taxon>Bacillota</taxon>
        <taxon>Bacilli</taxon>
        <taxon>Lactobacillales</taxon>
        <taxon>Aerococcaceae</taxon>
        <taxon>Abiotrophia</taxon>
    </lineage>
</organism>